<dbReference type="OrthoDB" id="6356248at2759"/>
<feature type="compositionally biased region" description="Basic and acidic residues" evidence="1">
    <location>
        <begin position="295"/>
        <end position="308"/>
    </location>
</feature>
<keyword evidence="3" id="KW-1185">Reference proteome</keyword>
<evidence type="ECO:0000313" key="2">
    <source>
        <dbReference type="EMBL" id="GBO99265.1"/>
    </source>
</evidence>
<feature type="region of interest" description="Disordered" evidence="1">
    <location>
        <begin position="472"/>
        <end position="534"/>
    </location>
</feature>
<dbReference type="Proteomes" id="UP000299102">
    <property type="component" value="Unassembled WGS sequence"/>
</dbReference>
<gene>
    <name evidence="2" type="ORF">EVAR_31389_1</name>
</gene>
<comment type="caution">
    <text evidence="2">The sequence shown here is derived from an EMBL/GenBank/DDBJ whole genome shotgun (WGS) entry which is preliminary data.</text>
</comment>
<name>A0A4C1SBP2_EUMVA</name>
<feature type="compositionally biased region" description="Polar residues" evidence="1">
    <location>
        <begin position="260"/>
        <end position="272"/>
    </location>
</feature>
<proteinExistence type="predicted"/>
<evidence type="ECO:0000256" key="1">
    <source>
        <dbReference type="SAM" id="MobiDB-lite"/>
    </source>
</evidence>
<accession>A0A4C1SBP2</accession>
<reference evidence="2 3" key="1">
    <citation type="journal article" date="2019" name="Commun. Biol.">
        <title>The bagworm genome reveals a unique fibroin gene that provides high tensile strength.</title>
        <authorList>
            <person name="Kono N."/>
            <person name="Nakamura H."/>
            <person name="Ohtoshi R."/>
            <person name="Tomita M."/>
            <person name="Numata K."/>
            <person name="Arakawa K."/>
        </authorList>
    </citation>
    <scope>NUCLEOTIDE SEQUENCE [LARGE SCALE GENOMIC DNA]</scope>
</reference>
<feature type="compositionally biased region" description="Low complexity" evidence="1">
    <location>
        <begin position="84"/>
        <end position="94"/>
    </location>
</feature>
<feature type="compositionally biased region" description="Pro residues" evidence="1">
    <location>
        <begin position="55"/>
        <end position="66"/>
    </location>
</feature>
<feature type="region of interest" description="Disordered" evidence="1">
    <location>
        <begin position="260"/>
        <end position="310"/>
    </location>
</feature>
<feature type="region of interest" description="Disordered" evidence="1">
    <location>
        <begin position="424"/>
        <end position="459"/>
    </location>
</feature>
<feature type="compositionally biased region" description="Gly residues" evidence="1">
    <location>
        <begin position="424"/>
        <end position="434"/>
    </location>
</feature>
<feature type="compositionally biased region" description="Basic residues" evidence="1">
    <location>
        <begin position="518"/>
        <end position="527"/>
    </location>
</feature>
<feature type="compositionally biased region" description="Basic and acidic residues" evidence="1">
    <location>
        <begin position="507"/>
        <end position="517"/>
    </location>
</feature>
<sequence>MWRIRCGVAAPSLVSGKQAMPADHAAIAGVFNCRFTSPVISNGTNARKKKKPTSFVPPPAPAPAPAPAAAFWRKPLPHHHHGGSSENEGSSVGSRVNIQQKLQEKKQKQLAELRVIEEEIKQGKLAKTTPAAPDEIYSSLQRQPIPRAKTHADTPAWPKTHTHAYQNYPILTHNCGSYPAYTEIKSFNTDNFQDANENAQNIEVRLCTSQVQRPVQNRLYGQESRTFYENPTNLCTEMSRNQLRTPNYIGISEGRIYEENANNPRNIQNGSPRTYAADVSPAGNSYERPANPPLDKPRNPNFDEHPMKNLDYPYCDNNDQNIYNKYGTEKFEYISALQSALNAVQSLDIRNNYDDVQYDQDSRLGFCYPGPPAKKSEPARKLQRCRTPEILLAPRYLEGCGRPVCCHWGPHYARKKEECCAGAGGGGGGDGGSSGSESGAEPRDTPRPPSDIDSQISLPRSYTLPREFRYWRRRRPPHAPPAHNNSSDGKYEIIGDVDSADEGVGGRGERDEPAAERRVRRLAHRKPAKPETKL</sequence>
<feature type="region of interest" description="Disordered" evidence="1">
    <location>
        <begin position="41"/>
        <end position="96"/>
    </location>
</feature>
<organism evidence="2 3">
    <name type="scientific">Eumeta variegata</name>
    <name type="common">Bagworm moth</name>
    <name type="synonym">Eumeta japonica</name>
    <dbReference type="NCBI Taxonomy" id="151549"/>
    <lineage>
        <taxon>Eukaryota</taxon>
        <taxon>Metazoa</taxon>
        <taxon>Ecdysozoa</taxon>
        <taxon>Arthropoda</taxon>
        <taxon>Hexapoda</taxon>
        <taxon>Insecta</taxon>
        <taxon>Pterygota</taxon>
        <taxon>Neoptera</taxon>
        <taxon>Endopterygota</taxon>
        <taxon>Lepidoptera</taxon>
        <taxon>Glossata</taxon>
        <taxon>Ditrysia</taxon>
        <taxon>Tineoidea</taxon>
        <taxon>Psychidae</taxon>
        <taxon>Oiketicinae</taxon>
        <taxon>Eumeta</taxon>
    </lineage>
</organism>
<dbReference type="AlphaFoldDB" id="A0A4C1SBP2"/>
<evidence type="ECO:0000313" key="3">
    <source>
        <dbReference type="Proteomes" id="UP000299102"/>
    </source>
</evidence>
<protein>
    <submittedName>
        <fullName evidence="2">Uncharacterized protein</fullName>
    </submittedName>
</protein>
<dbReference type="STRING" id="151549.A0A4C1SBP2"/>
<dbReference type="EMBL" id="BGZK01003256">
    <property type="protein sequence ID" value="GBO99265.1"/>
    <property type="molecule type" value="Genomic_DNA"/>
</dbReference>